<dbReference type="PANTHER" id="PTHR43130:SF7">
    <property type="entry name" value="DJ-1_PFPI DOMAIN-CONTAINING PROTEIN"/>
    <property type="match status" value="1"/>
</dbReference>
<evidence type="ECO:0000259" key="1">
    <source>
        <dbReference type="Pfam" id="PF01965"/>
    </source>
</evidence>
<feature type="domain" description="DJ-1/PfpI" evidence="1">
    <location>
        <begin position="53"/>
        <end position="190"/>
    </location>
</feature>
<dbReference type="InterPro" id="IPR029062">
    <property type="entry name" value="Class_I_gatase-like"/>
</dbReference>
<dbReference type="AlphaFoldDB" id="A0A545W829"/>
<dbReference type="OrthoDB" id="543156at2759"/>
<dbReference type="InterPro" id="IPR052158">
    <property type="entry name" value="INH-QAR"/>
</dbReference>
<dbReference type="EMBL" id="SPUK01000003">
    <property type="protein sequence ID" value="TQV98955.1"/>
    <property type="molecule type" value="Genomic_DNA"/>
</dbReference>
<keyword evidence="3" id="KW-1185">Reference proteome</keyword>
<gene>
    <name evidence="2" type="ORF">IF1G_03035</name>
</gene>
<evidence type="ECO:0000313" key="2">
    <source>
        <dbReference type="EMBL" id="TQV98955.1"/>
    </source>
</evidence>
<comment type="caution">
    <text evidence="2">The sequence shown here is derived from an EMBL/GenBank/DDBJ whole genome shotgun (WGS) entry which is preliminary data.</text>
</comment>
<dbReference type="InterPro" id="IPR002818">
    <property type="entry name" value="DJ-1/PfpI"/>
</dbReference>
<dbReference type="Proteomes" id="UP000315783">
    <property type="component" value="Unassembled WGS sequence"/>
</dbReference>
<name>A0A545W829_9HYPO</name>
<dbReference type="PANTHER" id="PTHR43130">
    <property type="entry name" value="ARAC-FAMILY TRANSCRIPTIONAL REGULATOR"/>
    <property type="match status" value="1"/>
</dbReference>
<sequence>MTSNLTSPGRPLHIGVVLTKGTTEMLDVAPVELFTWMDKKSLQFLNFPPEMIEEGIDVVMHWINEDGQPASMKSGAKIIPTDSFKTAPNLDIVLMGAHGAYQTNEAERQFIREAFHNCSAFLTICGGIYPLLEAGLLQGKTVAAPRVLLEMSKGMAPDVEWVDRRWVRDGKLWSSSTLLNGADLMRAFAEEHWGQRSGMIEGLLDTLHFPKRDADFKDFDGINISVSGTCSFTQ</sequence>
<protein>
    <submittedName>
        <fullName evidence="2">DJ-1/PfpI family protein</fullName>
    </submittedName>
</protein>
<dbReference type="SUPFAM" id="SSF52317">
    <property type="entry name" value="Class I glutamine amidotransferase-like"/>
    <property type="match status" value="1"/>
</dbReference>
<dbReference type="STRING" id="43265.A0A545W829"/>
<evidence type="ECO:0000313" key="3">
    <source>
        <dbReference type="Proteomes" id="UP000315783"/>
    </source>
</evidence>
<organism evidence="2 3">
    <name type="scientific">Cordyceps javanica</name>
    <dbReference type="NCBI Taxonomy" id="43265"/>
    <lineage>
        <taxon>Eukaryota</taxon>
        <taxon>Fungi</taxon>
        <taxon>Dikarya</taxon>
        <taxon>Ascomycota</taxon>
        <taxon>Pezizomycotina</taxon>
        <taxon>Sordariomycetes</taxon>
        <taxon>Hypocreomycetidae</taxon>
        <taxon>Hypocreales</taxon>
        <taxon>Cordycipitaceae</taxon>
        <taxon>Cordyceps</taxon>
    </lineage>
</organism>
<proteinExistence type="predicted"/>
<reference evidence="2 3" key="1">
    <citation type="journal article" date="2019" name="Appl. Microbiol. Biotechnol.">
        <title>Genome sequence of Isaria javanica and comparative genome analysis insights into family S53 peptidase evolution in fungal entomopathogens.</title>
        <authorList>
            <person name="Lin R."/>
            <person name="Zhang X."/>
            <person name="Xin B."/>
            <person name="Zou M."/>
            <person name="Gao Y."/>
            <person name="Qin F."/>
            <person name="Hu Q."/>
            <person name="Xie B."/>
            <person name="Cheng X."/>
        </authorList>
    </citation>
    <scope>NUCLEOTIDE SEQUENCE [LARGE SCALE GENOMIC DNA]</scope>
    <source>
        <strain evidence="2 3">IJ1G</strain>
    </source>
</reference>
<dbReference type="Pfam" id="PF01965">
    <property type="entry name" value="DJ-1_PfpI"/>
    <property type="match status" value="1"/>
</dbReference>
<accession>A0A545W829</accession>
<dbReference type="Gene3D" id="3.40.50.880">
    <property type="match status" value="1"/>
</dbReference>